<evidence type="ECO:0000313" key="2">
    <source>
        <dbReference type="Proteomes" id="UP000532746"/>
    </source>
</evidence>
<dbReference type="RefSeq" id="WP_183404060.1">
    <property type="nucleotide sequence ID" value="NZ_JACHGG010000003.1"/>
</dbReference>
<organism evidence="1 2">
    <name type="scientific">Hymenobacter luteus</name>
    <dbReference type="NCBI Taxonomy" id="1411122"/>
    <lineage>
        <taxon>Bacteria</taxon>
        <taxon>Pseudomonadati</taxon>
        <taxon>Bacteroidota</taxon>
        <taxon>Cytophagia</taxon>
        <taxon>Cytophagales</taxon>
        <taxon>Hymenobacteraceae</taxon>
        <taxon>Hymenobacter</taxon>
    </lineage>
</organism>
<gene>
    <name evidence="1" type="ORF">HNQ93_002315</name>
</gene>
<dbReference type="Proteomes" id="UP000532746">
    <property type="component" value="Unassembled WGS sequence"/>
</dbReference>
<dbReference type="AlphaFoldDB" id="A0A7W9T0X9"/>
<name>A0A7W9T0X9_9BACT</name>
<keyword evidence="2" id="KW-1185">Reference proteome</keyword>
<comment type="caution">
    <text evidence="1">The sequence shown here is derived from an EMBL/GenBank/DDBJ whole genome shotgun (WGS) entry which is preliminary data.</text>
</comment>
<accession>A0A7W9T0X9</accession>
<proteinExistence type="predicted"/>
<protein>
    <submittedName>
        <fullName evidence="1">Uncharacterized protein</fullName>
    </submittedName>
</protein>
<sequence>MKKSAAAVSSLLFLGGLGSLGYLAAQVRDLNLFFDLRDEEELHFC</sequence>
<reference evidence="1 2" key="1">
    <citation type="submission" date="2020-08" db="EMBL/GenBank/DDBJ databases">
        <title>Genomic Encyclopedia of Type Strains, Phase IV (KMG-IV): sequencing the most valuable type-strain genomes for metagenomic binning, comparative biology and taxonomic classification.</title>
        <authorList>
            <person name="Goeker M."/>
        </authorList>
    </citation>
    <scope>NUCLEOTIDE SEQUENCE [LARGE SCALE GENOMIC DNA]</scope>
    <source>
        <strain evidence="1 2">DSM 26718</strain>
    </source>
</reference>
<dbReference type="EMBL" id="JACHGG010000003">
    <property type="protein sequence ID" value="MBB6059455.1"/>
    <property type="molecule type" value="Genomic_DNA"/>
</dbReference>
<evidence type="ECO:0000313" key="1">
    <source>
        <dbReference type="EMBL" id="MBB6059455.1"/>
    </source>
</evidence>